<dbReference type="Proteomes" id="UP000226525">
    <property type="component" value="Unassembled WGS sequence"/>
</dbReference>
<dbReference type="InterPro" id="IPR008274">
    <property type="entry name" value="AldOxase/xan_DH_MoCoBD1"/>
</dbReference>
<evidence type="ECO:0000259" key="1">
    <source>
        <dbReference type="SMART" id="SM01008"/>
    </source>
</evidence>
<reference evidence="3" key="1">
    <citation type="submission" date="2017-09" db="EMBL/GenBank/DDBJ databases">
        <title>The Reconstruction of 2,631 Draft Metagenome-Assembled Genomes from the Global Oceans.</title>
        <authorList>
            <person name="Tully B.J."/>
            <person name="Graham E.D."/>
            <person name="Heidelberg J.F."/>
        </authorList>
    </citation>
    <scope>NUCLEOTIDE SEQUENCE [LARGE SCALE GENOMIC DNA]</scope>
</reference>
<dbReference type="AlphaFoldDB" id="A0A2D6YLP8"/>
<protein>
    <submittedName>
        <fullName evidence="2">Xanthine dehydrogenase</fullName>
    </submittedName>
</protein>
<dbReference type="Gene3D" id="3.30.365.10">
    <property type="entry name" value="Aldehyde oxidase/xanthine dehydrogenase, molybdopterin binding domain"/>
    <property type="match status" value="4"/>
</dbReference>
<gene>
    <name evidence="2" type="ORF">CMN54_11735</name>
</gene>
<dbReference type="PIRSF" id="PIRSF036389">
    <property type="entry name" value="IOR_B"/>
    <property type="match status" value="1"/>
</dbReference>
<dbReference type="EMBL" id="NZEX01000133">
    <property type="protein sequence ID" value="MAH64089.1"/>
    <property type="molecule type" value="Genomic_DNA"/>
</dbReference>
<dbReference type="PANTHER" id="PTHR47495:SF2">
    <property type="entry name" value="ALDEHYDE DEHYDROGENASE"/>
    <property type="match status" value="1"/>
</dbReference>
<accession>A0A2D6YLP8</accession>
<feature type="domain" description="Aldehyde oxidase/xanthine dehydrogenase a/b hammerhead" evidence="1">
    <location>
        <begin position="234"/>
        <end position="312"/>
    </location>
</feature>
<dbReference type="GO" id="GO:0016491">
    <property type="term" value="F:oxidoreductase activity"/>
    <property type="evidence" value="ECO:0007669"/>
    <property type="project" value="InterPro"/>
</dbReference>
<dbReference type="InterPro" id="IPR046867">
    <property type="entry name" value="AldOxase/xan_DH_MoCoBD2"/>
</dbReference>
<dbReference type="InterPro" id="IPR012368">
    <property type="entry name" value="OxRdtase_Mopterin-bd_su_IorB"/>
</dbReference>
<proteinExistence type="predicted"/>
<dbReference type="SUPFAM" id="SSF56003">
    <property type="entry name" value="Molybdenum cofactor-binding domain"/>
    <property type="match status" value="2"/>
</dbReference>
<dbReference type="InterPro" id="IPR052516">
    <property type="entry name" value="N-heterocyclic_Hydroxylase"/>
</dbReference>
<name>A0A2D6YLP8_9DELT</name>
<dbReference type="PANTHER" id="PTHR47495">
    <property type="entry name" value="ALDEHYDE DEHYDROGENASE"/>
    <property type="match status" value="1"/>
</dbReference>
<dbReference type="Pfam" id="PF20256">
    <property type="entry name" value="MoCoBD_2"/>
    <property type="match status" value="2"/>
</dbReference>
<comment type="caution">
    <text evidence="2">The sequence shown here is derived from an EMBL/GenBank/DDBJ whole genome shotgun (WGS) entry which is preliminary data.</text>
</comment>
<dbReference type="Pfam" id="PF02738">
    <property type="entry name" value="MoCoBD_1"/>
    <property type="match status" value="1"/>
</dbReference>
<dbReference type="Gene3D" id="3.90.1170.50">
    <property type="entry name" value="Aldehyde oxidase/xanthine dehydrogenase, a/b hammerhead"/>
    <property type="match status" value="1"/>
</dbReference>
<dbReference type="SMART" id="SM01008">
    <property type="entry name" value="Ald_Xan_dh_C"/>
    <property type="match status" value="1"/>
</dbReference>
<dbReference type="PROSITE" id="PS51318">
    <property type="entry name" value="TAT"/>
    <property type="match status" value="1"/>
</dbReference>
<dbReference type="InterPro" id="IPR006311">
    <property type="entry name" value="TAT_signal"/>
</dbReference>
<evidence type="ECO:0000313" key="2">
    <source>
        <dbReference type="EMBL" id="MAH64089.1"/>
    </source>
</evidence>
<dbReference type="InterPro" id="IPR037165">
    <property type="entry name" value="AldOxase/xan_DH_Mopterin-bd_sf"/>
</dbReference>
<sequence>MSMWYLRPSSQSDPHCGPINEGGLMLSSKFNRRTFLKLSSLAGSGLLVGCTFSSPKILSSPKAINEELGLWVRISADNKVTLILPASEMGQHAHTGQAMLLAEELEADWKTINVVTAPFHPEFINSQADPRGVQVTGGSSSISFFWEKIRLVGASSREMLKIAASQKWGVPLSECTAQDGRVFHKKNNLVANYGELVSLAAKIQPPNNPILKSREQFKLIGKSIPKLYTTSKTNGSAKFGIDVRIPNMKFATVKQSPVFGGDLVDYDTNAALAVKGVETVVPIPHGVAVVADSTWHAMQGLEALDTKFHGGKTVGLDSQTIYEKLNKATNRDFTSNEMEASNVVEAEYEMPYLHHAAMEPVNCTAHVTENFCEMWAPTQNQYACMEVAKKVTELPEEQIRINSIMMGGSFGRKLMDDYIEQALIVSKSIKKPVQVVWSREEDTRHGFYRPASVSKFRVEVDAEGIPTKWENHVSQENLAASDFFMGPMFGKMNFDPMTIPGRVHDYPIIPKHFYKVEGVDVSHSPVELGVPVGPWRAPPNSINVFYTESIMDELAYAAGVDPLEYRLKFLHENPRHKRILEQVANQSNWGSTLSKGHGRGIAINDWFPLEGVTTVAAQVAEVSINSRGQVNVHRVDCVVDCGLVVNPDSVLAQIEGSIIMGMSATLFEKITLKDGQIVQGNFDDYKIARMRDTPEINVTIVESNGSPSGSGEPASSPIVPAITNAIFAATGTRIRKLPLGKQKLV</sequence>
<dbReference type="InterPro" id="IPR000674">
    <property type="entry name" value="Ald_Oxase/Xan_DH_a/b"/>
</dbReference>
<evidence type="ECO:0000313" key="3">
    <source>
        <dbReference type="Proteomes" id="UP000226525"/>
    </source>
</evidence>
<organism evidence="2 3">
    <name type="scientific">SAR324 cluster bacterium</name>
    <dbReference type="NCBI Taxonomy" id="2024889"/>
    <lineage>
        <taxon>Bacteria</taxon>
        <taxon>Deltaproteobacteria</taxon>
        <taxon>SAR324 cluster</taxon>
    </lineage>
</organism>